<proteinExistence type="predicted"/>
<feature type="compositionally biased region" description="Polar residues" evidence="1">
    <location>
        <begin position="400"/>
        <end position="409"/>
    </location>
</feature>
<evidence type="ECO:0000256" key="1">
    <source>
        <dbReference type="SAM" id="MobiDB-lite"/>
    </source>
</evidence>
<dbReference type="AlphaFoldDB" id="A0A4P9WTN8"/>
<evidence type="ECO:0000313" key="4">
    <source>
        <dbReference type="Proteomes" id="UP000268535"/>
    </source>
</evidence>
<feature type="signal peptide" evidence="2">
    <location>
        <begin position="1"/>
        <end position="27"/>
    </location>
</feature>
<feature type="region of interest" description="Disordered" evidence="1">
    <location>
        <begin position="296"/>
        <end position="329"/>
    </location>
</feature>
<evidence type="ECO:0000256" key="2">
    <source>
        <dbReference type="SAM" id="SignalP"/>
    </source>
</evidence>
<accession>A0A4P9WTN8</accession>
<keyword evidence="2" id="KW-0732">Signal</keyword>
<dbReference type="EMBL" id="ML009760">
    <property type="protein sequence ID" value="RKO96629.1"/>
    <property type="molecule type" value="Genomic_DNA"/>
</dbReference>
<reference evidence="4" key="1">
    <citation type="journal article" date="2018" name="Nat. Microbiol.">
        <title>Leveraging single-cell genomics to expand the fungal tree of life.</title>
        <authorList>
            <person name="Ahrendt S.R."/>
            <person name="Quandt C.A."/>
            <person name="Ciobanu D."/>
            <person name="Clum A."/>
            <person name="Salamov A."/>
            <person name="Andreopoulos B."/>
            <person name="Cheng J.F."/>
            <person name="Woyke T."/>
            <person name="Pelin A."/>
            <person name="Henrissat B."/>
            <person name="Reynolds N.K."/>
            <person name="Benny G.L."/>
            <person name="Smith M.E."/>
            <person name="James T.Y."/>
            <person name="Grigoriev I.V."/>
        </authorList>
    </citation>
    <scope>NUCLEOTIDE SEQUENCE [LARGE SCALE GENOMIC DNA]</scope>
    <source>
        <strain evidence="4">ATCC 52028</strain>
    </source>
</reference>
<sequence>MLVLRRGRNGLLPFLLHAYLLSMIVTALPPGQWDGSSFGFAPTDGSAPTDSYGPGPQQEIATHPGEPEMAEQGQYGDLFNYPFGNVPAHPGERGPATSFSHPSHFSPDYTIPWSNSPYPDASIPQLPTDGSGDTGAGFASELTFPPGQSYDPSVSGYLNFSPNGHQAPYGNHLYPIVDNSLSGTYGGNLEQFPLAQAGDAREQPNRQLSPVVWGNLNNGQETKPGIDGGSMMKVLSAQGSFWPYTAGPYTAGPFDPSYPGNLDEHFIPGGLFPIDGTGSVPTLVPGHPPVPETYNFQNLGSLNHDSSVRPPTAGGGSTAGASPDPQFNQAVPSAITPVYYATSRNFPESAPVIPSFTNGMIPGPPTASPDGQWTDPSALAPNLDPQSSLPGDSADPHQITGGSDSQWTSKTKNALQGRVVIFDINNVRKWDRLSSGLDIATSSYVLHFEDMANQLHTSPSFQHFMSTLYRRTAIWKADRIRPFLYVLSAAFVDYCDSQFGSLELFGRGSVENAAVPSESQYFHQARQYADLIKDAYIRQWFIKNWKLKAQHATVDAVVLWHYLKHVVPELRSKLSNEVLALKSPQRQNWPKRLRDKELVLQFLETEELNYREYLVNELCLPEGSASGEPLQNSLEIMIRKYAESLRHVDDQAPIILELLDPSCSEETIVNAAVFSMDRRYGDLCKRNLVNMGTRVRKKTNFYSLFAEMPIPATVLLGYRQAFHEDLAALSSISSRFKKLVSMPLFYGIELPLKEIPIATEESPVIALSELFTVNPAFEMLFVPKRADGTSFRTIHPKGADAMASSTLFHGL</sequence>
<gene>
    <name evidence="3" type="ORF">CAUPRSCDRAFT_11682</name>
</gene>
<feature type="region of interest" description="Disordered" evidence="1">
    <location>
        <begin position="42"/>
        <end position="63"/>
    </location>
</feature>
<dbReference type="Proteomes" id="UP000268535">
    <property type="component" value="Unassembled WGS sequence"/>
</dbReference>
<feature type="chain" id="PRO_5020767820" evidence="2">
    <location>
        <begin position="28"/>
        <end position="811"/>
    </location>
</feature>
<protein>
    <submittedName>
        <fullName evidence="3">Uncharacterized protein</fullName>
    </submittedName>
</protein>
<feature type="region of interest" description="Disordered" evidence="1">
    <location>
        <begin position="356"/>
        <end position="409"/>
    </location>
</feature>
<feature type="compositionally biased region" description="Polar residues" evidence="1">
    <location>
        <begin position="296"/>
        <end position="305"/>
    </location>
</feature>
<organism evidence="3 4">
    <name type="scientific">Caulochytrium protostelioides</name>
    <dbReference type="NCBI Taxonomy" id="1555241"/>
    <lineage>
        <taxon>Eukaryota</taxon>
        <taxon>Fungi</taxon>
        <taxon>Fungi incertae sedis</taxon>
        <taxon>Chytridiomycota</taxon>
        <taxon>Chytridiomycota incertae sedis</taxon>
        <taxon>Chytridiomycetes</taxon>
        <taxon>Caulochytriales</taxon>
        <taxon>Caulochytriaceae</taxon>
        <taxon>Caulochytrium</taxon>
    </lineage>
</organism>
<evidence type="ECO:0000313" key="3">
    <source>
        <dbReference type="EMBL" id="RKO96629.1"/>
    </source>
</evidence>
<name>A0A4P9WTN8_9FUNG</name>